<feature type="binding site" evidence="3">
    <location>
        <position position="283"/>
    </location>
    <ligand>
        <name>NAD(+)</name>
        <dbReference type="ChEBI" id="CHEBI:57540"/>
    </ligand>
</feature>
<comment type="subcellular location">
    <subcellularLocation>
        <location evidence="3">Cytoplasm</location>
    </subcellularLocation>
</comment>
<comment type="function">
    <text evidence="3">Catalyzes the NAD(+)-dependent oxidation of formate to carbon dioxide. Formate oxidation is the final step in the methanol oxidation pathway in methylotrophic microorganisms. Has a role in the detoxification of exogenous formate in non-methylotrophic organisms.</text>
</comment>
<name>A0ABX3SXQ0_MYCMA</name>
<feature type="binding site" evidence="3">
    <location>
        <begin position="202"/>
        <end position="203"/>
    </location>
    <ligand>
        <name>NAD(+)</name>
        <dbReference type="ChEBI" id="CHEBI:57540"/>
    </ligand>
</feature>
<dbReference type="InterPro" id="IPR006139">
    <property type="entry name" value="D-isomer_2_OHA_DH_cat_dom"/>
</dbReference>
<feature type="binding site" evidence="3">
    <location>
        <position position="309"/>
    </location>
    <ligand>
        <name>NAD(+)</name>
        <dbReference type="ChEBI" id="CHEBI:57540"/>
    </ligand>
</feature>
<reference evidence="6 7" key="1">
    <citation type="submission" date="2017-02" db="EMBL/GenBank/DDBJ databases">
        <title>The new phylogeny of genus Mycobacterium.</title>
        <authorList>
            <person name="Tortoli E."/>
            <person name="Trovato A."/>
            <person name="Cirillo D.M."/>
        </authorList>
    </citation>
    <scope>NUCLEOTIDE SEQUENCE [LARGE SCALE GENOMIC DNA]</scope>
    <source>
        <strain evidence="6 7">IP1130001</strain>
    </source>
</reference>
<evidence type="ECO:0000259" key="4">
    <source>
        <dbReference type="Pfam" id="PF00389"/>
    </source>
</evidence>
<gene>
    <name evidence="6" type="ORF">BST29_05610</name>
</gene>
<keyword evidence="7" id="KW-1185">Reference proteome</keyword>
<evidence type="ECO:0000256" key="3">
    <source>
        <dbReference type="HAMAP-Rule" id="MF_03210"/>
    </source>
</evidence>
<dbReference type="Proteomes" id="UP000243140">
    <property type="component" value="Unassembled WGS sequence"/>
</dbReference>
<sequence>MAKCVMVLYPDPLDGYPPKYARDSIPVIKSYPDGSSLPTPSKIDFTPGELLGCVSGALGLRKFFEDGGHELVVTSDKDGPRSEFEHHLPDADIVISQPFWPAYITKERFAKAPKLKLALTAGIGSDHVDLDEARARGVTVAEETYSNSISVAEHAVMQILALVRNFVPSHRWAATGGWNIADCVARAYDIEGMDVGVIAAGRIGRAVLQRMKPFGVRLHYFDVHRLPAEVENDLNVTYHPDVESLAASVDVVSIHSPLIAQTHHMFNEKLLKLMRRGSYIVNTARAEETDQRAIAAALESGQLAGYAGDVWYPQPPPPDHPWRMMPNNAMTPHVSGTSLSAQARYAAGTREILEDWFTGKSIRSEYLIVEGGKFVGTGAVSYEQ</sequence>
<evidence type="ECO:0000313" key="7">
    <source>
        <dbReference type="Proteomes" id="UP000243140"/>
    </source>
</evidence>
<proteinExistence type="inferred from homology"/>
<organism evidence="6 7">
    <name type="scientific">Mycobacterium malmoense</name>
    <dbReference type="NCBI Taxonomy" id="1780"/>
    <lineage>
        <taxon>Bacteria</taxon>
        <taxon>Bacillati</taxon>
        <taxon>Actinomycetota</taxon>
        <taxon>Actinomycetes</taxon>
        <taxon>Mycobacteriales</taxon>
        <taxon>Mycobacteriaceae</taxon>
        <taxon>Mycobacterium</taxon>
    </lineage>
</organism>
<protein>
    <recommendedName>
        <fullName evidence="3">Formate dehydrogenase</fullName>
        <shortName evidence="3">FDH</shortName>
        <ecNumber evidence="3">1.17.1.9</ecNumber>
    </recommendedName>
    <alternativeName>
        <fullName evidence="3">NAD-dependent formate dehydrogenase</fullName>
    </alternativeName>
</protein>
<comment type="similarity">
    <text evidence="3">Belongs to the D-isomer specific 2-hydroxyacid dehydrogenase family. FDH subfamily.</text>
</comment>
<comment type="caution">
    <text evidence="3">Lacks conserved residue(s) required for the propagation of feature annotation.</text>
</comment>
<keyword evidence="1 3" id="KW-0560">Oxidoreductase</keyword>
<comment type="catalytic activity">
    <reaction evidence="3">
        <text>formate + NAD(+) = CO2 + NADH</text>
        <dbReference type="Rhea" id="RHEA:15985"/>
        <dbReference type="ChEBI" id="CHEBI:15740"/>
        <dbReference type="ChEBI" id="CHEBI:16526"/>
        <dbReference type="ChEBI" id="CHEBI:57540"/>
        <dbReference type="ChEBI" id="CHEBI:57945"/>
        <dbReference type="EC" id="1.17.1.9"/>
    </reaction>
</comment>
<dbReference type="SUPFAM" id="SSF52283">
    <property type="entry name" value="Formate/glycerate dehydrogenase catalytic domain-like"/>
    <property type="match status" value="1"/>
</dbReference>
<dbReference type="HAMAP" id="MF_03210">
    <property type="entry name" value="Formate_dehydrogenase"/>
    <property type="match status" value="1"/>
</dbReference>
<feature type="binding site" evidence="3">
    <location>
        <position position="222"/>
    </location>
    <ligand>
        <name>NAD(+)</name>
        <dbReference type="ChEBI" id="CHEBI:57540"/>
    </ligand>
</feature>
<feature type="domain" description="D-isomer specific 2-hydroxyacid dehydrogenase NAD-binding" evidence="5">
    <location>
        <begin position="156"/>
        <end position="335"/>
    </location>
</feature>
<evidence type="ECO:0000256" key="2">
    <source>
        <dbReference type="ARBA" id="ARBA00023027"/>
    </source>
</evidence>
<feature type="site" description="Important for catalytic activity" evidence="3">
    <location>
        <position position="333"/>
    </location>
</feature>
<comment type="subunit">
    <text evidence="3">Homodimer.</text>
</comment>
<dbReference type="Pfam" id="PF00389">
    <property type="entry name" value="2-Hacid_dh"/>
    <property type="match status" value="1"/>
</dbReference>
<dbReference type="NCBIfam" id="NF005750">
    <property type="entry name" value="PRK07574.1"/>
    <property type="match status" value="1"/>
</dbReference>
<feature type="binding site" evidence="3">
    <location>
        <position position="381"/>
    </location>
    <ligand>
        <name>NAD(+)</name>
        <dbReference type="ChEBI" id="CHEBI:57540"/>
    </ligand>
</feature>
<dbReference type="EMBL" id="MVHV01000004">
    <property type="protein sequence ID" value="ORA84484.1"/>
    <property type="molecule type" value="Genomic_DNA"/>
</dbReference>
<dbReference type="InterPro" id="IPR033689">
    <property type="entry name" value="FDH_NAD-dep"/>
</dbReference>
<dbReference type="PANTHER" id="PTHR42938:SF9">
    <property type="entry name" value="FORMATE DEHYDROGENASE 1"/>
    <property type="match status" value="1"/>
</dbReference>
<feature type="binding site" evidence="3">
    <location>
        <position position="148"/>
    </location>
    <ligand>
        <name>NAD(+)</name>
        <dbReference type="ChEBI" id="CHEBI:57540"/>
    </ligand>
</feature>
<dbReference type="InterPro" id="IPR029752">
    <property type="entry name" value="D-isomer_DH_CS1"/>
</dbReference>
<dbReference type="Gene3D" id="3.40.50.720">
    <property type="entry name" value="NAD(P)-binding Rossmann-like Domain"/>
    <property type="match status" value="2"/>
</dbReference>
<feature type="binding site" evidence="3">
    <location>
        <begin position="333"/>
        <end position="336"/>
    </location>
    <ligand>
        <name>NAD(+)</name>
        <dbReference type="ChEBI" id="CHEBI:57540"/>
    </ligand>
</feature>
<keyword evidence="2 3" id="KW-0520">NAD</keyword>
<dbReference type="InterPro" id="IPR036291">
    <property type="entry name" value="NAD(P)-bd_dom_sf"/>
</dbReference>
<feature type="binding site" evidence="3">
    <location>
        <position position="123"/>
    </location>
    <ligand>
        <name>substrate</name>
    </ligand>
</feature>
<comment type="caution">
    <text evidence="6">The sequence shown here is derived from an EMBL/GenBank/DDBJ whole genome shotgun (WGS) entry which is preliminary data.</text>
</comment>
<dbReference type="PROSITE" id="PS00065">
    <property type="entry name" value="D_2_HYDROXYACID_DH_1"/>
    <property type="match status" value="1"/>
</dbReference>
<feature type="site" description="Important for catalytic activity" evidence="3">
    <location>
        <position position="285"/>
    </location>
</feature>
<feature type="binding site" evidence="3">
    <location>
        <position position="147"/>
    </location>
    <ligand>
        <name>substrate</name>
    </ligand>
</feature>
<accession>A0ABX3SXQ0</accession>
<evidence type="ECO:0000256" key="1">
    <source>
        <dbReference type="ARBA" id="ARBA00023002"/>
    </source>
</evidence>
<dbReference type="SUPFAM" id="SSF51735">
    <property type="entry name" value="NAD(P)-binding Rossmann-fold domains"/>
    <property type="match status" value="1"/>
</dbReference>
<keyword evidence="3" id="KW-0963">Cytoplasm</keyword>
<dbReference type="EC" id="1.17.1.9" evidence="3"/>
<feature type="domain" description="D-isomer specific 2-hydroxyacid dehydrogenase catalytic" evidence="4">
    <location>
        <begin position="62"/>
        <end position="364"/>
    </location>
</feature>
<dbReference type="InterPro" id="IPR006140">
    <property type="entry name" value="D-isomer_DH_NAD-bd"/>
</dbReference>
<dbReference type="RefSeq" id="WP_083009894.1">
    <property type="nucleotide sequence ID" value="NZ_CP060015.1"/>
</dbReference>
<evidence type="ECO:0000313" key="6">
    <source>
        <dbReference type="EMBL" id="ORA84484.1"/>
    </source>
</evidence>
<dbReference type="Pfam" id="PF02826">
    <property type="entry name" value="2-Hacid_dh_C"/>
    <property type="match status" value="1"/>
</dbReference>
<evidence type="ECO:0000259" key="5">
    <source>
        <dbReference type="Pfam" id="PF02826"/>
    </source>
</evidence>
<dbReference type="PANTHER" id="PTHR42938">
    <property type="entry name" value="FORMATE DEHYDROGENASE 1"/>
    <property type="match status" value="1"/>
</dbReference>